<name>A0A1A9VGX8_GLOAU</name>
<keyword evidence="1" id="KW-0472">Membrane</keyword>
<organism evidence="2 3">
    <name type="scientific">Glossina austeni</name>
    <name type="common">Savannah tsetse fly</name>
    <dbReference type="NCBI Taxonomy" id="7395"/>
    <lineage>
        <taxon>Eukaryota</taxon>
        <taxon>Metazoa</taxon>
        <taxon>Ecdysozoa</taxon>
        <taxon>Arthropoda</taxon>
        <taxon>Hexapoda</taxon>
        <taxon>Insecta</taxon>
        <taxon>Pterygota</taxon>
        <taxon>Neoptera</taxon>
        <taxon>Endopterygota</taxon>
        <taxon>Diptera</taxon>
        <taxon>Brachycera</taxon>
        <taxon>Muscomorpha</taxon>
        <taxon>Hippoboscoidea</taxon>
        <taxon>Glossinidae</taxon>
        <taxon>Glossina</taxon>
    </lineage>
</organism>
<keyword evidence="1" id="KW-1133">Transmembrane helix</keyword>
<feature type="transmembrane region" description="Helical" evidence="1">
    <location>
        <begin position="120"/>
        <end position="140"/>
    </location>
</feature>
<dbReference type="VEuPathDB" id="VectorBase:GAUT036842"/>
<evidence type="ECO:0000313" key="3">
    <source>
        <dbReference type="Proteomes" id="UP000078200"/>
    </source>
</evidence>
<evidence type="ECO:0000256" key="1">
    <source>
        <dbReference type="SAM" id="Phobius"/>
    </source>
</evidence>
<accession>A0A1A9VGX8</accession>
<proteinExistence type="predicted"/>
<evidence type="ECO:0000313" key="2">
    <source>
        <dbReference type="EnsemblMetazoa" id="GAUT036842-PA"/>
    </source>
</evidence>
<dbReference type="EnsemblMetazoa" id="GAUT036842-RA">
    <property type="protein sequence ID" value="GAUT036842-PA"/>
    <property type="gene ID" value="GAUT036842"/>
</dbReference>
<keyword evidence="1" id="KW-0812">Transmembrane</keyword>
<reference evidence="2" key="1">
    <citation type="submission" date="2020-05" db="UniProtKB">
        <authorList>
            <consortium name="EnsemblMetazoa"/>
        </authorList>
    </citation>
    <scope>IDENTIFICATION</scope>
    <source>
        <strain evidence="2">TTRI</strain>
    </source>
</reference>
<feature type="transmembrane region" description="Helical" evidence="1">
    <location>
        <begin position="231"/>
        <end position="249"/>
    </location>
</feature>
<keyword evidence="3" id="KW-1185">Reference proteome</keyword>
<sequence length="354" mass="40101">MLRILTKNLKMQDEIPSVPNRDDVFKEESKEMSKYDFLFQDPPSLSFPFLPGQIKTQPQKNTSHRQSFFLTGQFNYCKVVAKITKLIQFCKPAGRTNALAGQMCNVKIKTITLEAVPKHIFAGLGLHLTVLAAFPLYFVAYKKYNTEDVKKVFESIMHLVELMALCATNICHYPTQSNVYMSCFVANHVDVRSKRHGTIEHYGQIFDCCRHYDATIHLHSDLRMRFPAFNHYYLCLLTAVVYFSGVNLLPAKPFIFRLSEFSFTSSQCQAASIDFGEAIFITSICVSSGSNVLFFSRFALSLISSGLISYGDISTLWFLGCQYAGSCFENRISTTSFIKNAHLESISYRPSALP</sequence>
<dbReference type="Proteomes" id="UP000078200">
    <property type="component" value="Unassembled WGS sequence"/>
</dbReference>
<protein>
    <submittedName>
        <fullName evidence="2">Uncharacterized protein</fullName>
    </submittedName>
</protein>
<dbReference type="AlphaFoldDB" id="A0A1A9VGX8"/>